<gene>
    <name evidence="8" type="ORF">HMPREF9238_01644</name>
</gene>
<evidence type="ECO:0000259" key="6">
    <source>
        <dbReference type="PROSITE" id="PS51192"/>
    </source>
</evidence>
<dbReference type="SUPFAM" id="SSF52540">
    <property type="entry name" value="P-loop containing nucleoside triphosphate hydrolases"/>
    <property type="match status" value="1"/>
</dbReference>
<dbReference type="SMART" id="SM00847">
    <property type="entry name" value="HA2"/>
    <property type="match status" value="1"/>
</dbReference>
<dbReference type="PROSITE" id="PS51192">
    <property type="entry name" value="HELICASE_ATP_BIND_1"/>
    <property type="match status" value="1"/>
</dbReference>
<dbReference type="Proteomes" id="UP000014387">
    <property type="component" value="Unassembled WGS sequence"/>
</dbReference>
<feature type="domain" description="Helicase ATP-binding" evidence="6">
    <location>
        <begin position="23"/>
        <end position="188"/>
    </location>
</feature>
<dbReference type="Pfam" id="PF08482">
    <property type="entry name" value="HrpB_C"/>
    <property type="match status" value="1"/>
</dbReference>
<dbReference type="Pfam" id="PF04408">
    <property type="entry name" value="WHD_HA2"/>
    <property type="match status" value="1"/>
</dbReference>
<evidence type="ECO:0000313" key="9">
    <source>
        <dbReference type="Proteomes" id="UP000014387"/>
    </source>
</evidence>
<evidence type="ECO:0000256" key="3">
    <source>
        <dbReference type="ARBA" id="ARBA00022806"/>
    </source>
</evidence>
<dbReference type="GO" id="GO:0005524">
    <property type="term" value="F:ATP binding"/>
    <property type="evidence" value="ECO:0007669"/>
    <property type="project" value="UniProtKB-KW"/>
</dbReference>
<dbReference type="InterPro" id="IPR001650">
    <property type="entry name" value="Helicase_C-like"/>
</dbReference>
<feature type="domain" description="Helicase C-terminal" evidence="7">
    <location>
        <begin position="216"/>
        <end position="377"/>
    </location>
</feature>
<keyword evidence="3 8" id="KW-0347">Helicase</keyword>
<dbReference type="Pfam" id="PF00270">
    <property type="entry name" value="DEAD"/>
    <property type="match status" value="1"/>
</dbReference>
<name>A0A9W5RCR4_9ACTO</name>
<dbReference type="InterPro" id="IPR049614">
    <property type="entry name" value="HrpB_DEXH"/>
</dbReference>
<dbReference type="Gene3D" id="3.40.50.300">
    <property type="entry name" value="P-loop containing nucleotide triphosphate hydrolases"/>
    <property type="match status" value="2"/>
</dbReference>
<feature type="region of interest" description="Disordered" evidence="5">
    <location>
        <begin position="802"/>
        <end position="825"/>
    </location>
</feature>
<evidence type="ECO:0000313" key="8">
    <source>
        <dbReference type="EMBL" id="EPD29332.1"/>
    </source>
</evidence>
<dbReference type="GO" id="GO:0003676">
    <property type="term" value="F:nucleic acid binding"/>
    <property type="evidence" value="ECO:0007669"/>
    <property type="project" value="InterPro"/>
</dbReference>
<keyword evidence="1" id="KW-0547">Nucleotide-binding</keyword>
<dbReference type="RefSeq" id="WP_016444965.1">
    <property type="nucleotide sequence ID" value="NZ_KE150268.1"/>
</dbReference>
<dbReference type="GO" id="GO:0016787">
    <property type="term" value="F:hydrolase activity"/>
    <property type="evidence" value="ECO:0007669"/>
    <property type="project" value="UniProtKB-KW"/>
</dbReference>
<keyword evidence="4" id="KW-0067">ATP-binding</keyword>
<reference evidence="8 9" key="1">
    <citation type="submission" date="2013-05" db="EMBL/GenBank/DDBJ databases">
        <title>The Genome Sequence of Actinomyces europaeus ACS-120-V-COL10B.</title>
        <authorList>
            <consortium name="The Broad Institute Genomics Platform"/>
            <person name="Earl A."/>
            <person name="Ward D."/>
            <person name="Feldgarden M."/>
            <person name="Gevers D."/>
            <person name="Saerens B."/>
            <person name="Vaneechoutte M."/>
            <person name="Walker B."/>
            <person name="Young S."/>
            <person name="Zeng Q."/>
            <person name="Gargeya S."/>
            <person name="Fitzgerald M."/>
            <person name="Haas B."/>
            <person name="Abouelleil A."/>
            <person name="Allen A.W."/>
            <person name="Alvarado L."/>
            <person name="Arachchi H.M."/>
            <person name="Berlin A.M."/>
            <person name="Chapman S.B."/>
            <person name="Gainer-Dewar J."/>
            <person name="Goldberg J."/>
            <person name="Griggs A."/>
            <person name="Gujja S."/>
            <person name="Hansen M."/>
            <person name="Howarth C."/>
            <person name="Imamovic A."/>
            <person name="Ireland A."/>
            <person name="Larimer J."/>
            <person name="McCowan C."/>
            <person name="Murphy C."/>
            <person name="Pearson M."/>
            <person name="Poon T.W."/>
            <person name="Priest M."/>
            <person name="Roberts A."/>
            <person name="Saif S."/>
            <person name="Shea T."/>
            <person name="Sisk P."/>
            <person name="Sykes S."/>
            <person name="Wortman J."/>
            <person name="Nusbaum C."/>
            <person name="Birren B."/>
        </authorList>
    </citation>
    <scope>NUCLEOTIDE SEQUENCE [LARGE SCALE GENOMIC DNA]</scope>
    <source>
        <strain evidence="8 9">ACS-120-V-Col10b</strain>
    </source>
</reference>
<dbReference type="InterPro" id="IPR010225">
    <property type="entry name" value="HrpB"/>
</dbReference>
<dbReference type="NCBIfam" id="TIGR01970">
    <property type="entry name" value="DEAH_box_HrpB"/>
    <property type="match status" value="1"/>
</dbReference>
<dbReference type="PIRSF" id="PIRSF005496">
    <property type="entry name" value="ATP_hel_hrpB"/>
    <property type="match status" value="1"/>
</dbReference>
<keyword evidence="2" id="KW-0378">Hydrolase</keyword>
<dbReference type="InterPro" id="IPR027417">
    <property type="entry name" value="P-loop_NTPase"/>
</dbReference>
<dbReference type="PROSITE" id="PS51194">
    <property type="entry name" value="HELICASE_CTER"/>
    <property type="match status" value="1"/>
</dbReference>
<proteinExistence type="predicted"/>
<sequence length="825" mass="88936">MPTFLEAYDSARLPIRAATDQIRAAVQGRRRFVLSASPGSGKTTLAPLLIRHLLDEDGAAGRILIAQPRRVAVRSAAKYVASILGERPGERVGWTMRGDRIVSAKTRIEFTTTGTLLRRLIANPDLPGVDALLLDEVHERHLDSDLALAFALDIADMRGDLLIGVMSATADVKRFHALLASSAKADAIEVSGKQYPLDVIWTPAAESLDQRGASKTLINHMANTAAQAFAKHGSTLVFAPSIRDVEQVAALVRERGIPTYQLHSGVDAREQDQALSARGERVIVATDIAETSLTVPGVHCVVDSGLARAPRFDVSREAAQLVTIHESRSSAVQRAGRAHRTGPGTVYRCFRETDFARMSEFAAPEIDSADLTEATLLAHAWDSPTQLRLPSPFPAPALARAEQTLGRLGALKEGEITDAGRQLASVPLDPRAAHALLLASAWSGRENDVARIVAAMSGYAQTRATDIEAAAKAAPKQDVARLAHIASEFSESYAGRADLPTIAREDLPGVVVGLAFPGRIARRREGAEGRYVRYLSAAGTGLSVEASSPLASDQWIAAADVLNTGGETKVLLGAALNPKWARQIGAGMLSETIEVELAGGRLRARALQKIGAIPVGDSAAEVPIEEARQVLADAVRNRGLALFNPGRAAEDLIRRARYISGRDPSWPELSNEQLASHIDELVGGAWPKLLAGAPLREVDLVTGLKTIIGWDKVAQIDQFIPTSIQLPSGNRARVTFDSERGPTVRVKLQETFGFKEVPRVLGEPLTFELLSPAGRPLAITSDLETFFNETYAQVRAEMRGRYPKHPWPEDPWSAQATRKTNARLR</sequence>
<dbReference type="AlphaFoldDB" id="A0A9W5RCR4"/>
<dbReference type="Pfam" id="PF00271">
    <property type="entry name" value="Helicase_C"/>
    <property type="match status" value="1"/>
</dbReference>
<dbReference type="SMART" id="SM00487">
    <property type="entry name" value="DEXDc"/>
    <property type="match status" value="1"/>
</dbReference>
<keyword evidence="9" id="KW-1185">Reference proteome</keyword>
<evidence type="ECO:0000256" key="5">
    <source>
        <dbReference type="SAM" id="MobiDB-lite"/>
    </source>
</evidence>
<evidence type="ECO:0000259" key="7">
    <source>
        <dbReference type="PROSITE" id="PS51194"/>
    </source>
</evidence>
<dbReference type="CDD" id="cd17990">
    <property type="entry name" value="DEXHc_HrpB"/>
    <property type="match status" value="1"/>
</dbReference>
<evidence type="ECO:0000256" key="1">
    <source>
        <dbReference type="ARBA" id="ARBA00022741"/>
    </source>
</evidence>
<protein>
    <submittedName>
        <fullName evidence="8">ATP-dependent helicase HrpB</fullName>
    </submittedName>
</protein>
<dbReference type="SMART" id="SM00490">
    <property type="entry name" value="HELICc"/>
    <property type="match status" value="1"/>
</dbReference>
<dbReference type="InterPro" id="IPR011545">
    <property type="entry name" value="DEAD/DEAH_box_helicase_dom"/>
</dbReference>
<accession>A0A9W5RCR4</accession>
<dbReference type="CDD" id="cd18791">
    <property type="entry name" value="SF2_C_RHA"/>
    <property type="match status" value="1"/>
</dbReference>
<dbReference type="InterPro" id="IPR007502">
    <property type="entry name" value="Helicase-assoc_dom"/>
</dbReference>
<dbReference type="InterPro" id="IPR014001">
    <property type="entry name" value="Helicase_ATP-bd"/>
</dbReference>
<dbReference type="InterPro" id="IPR013689">
    <property type="entry name" value="RNA_helicase_ATP-dep_HrpB_C"/>
</dbReference>
<dbReference type="Gene3D" id="1.20.120.1080">
    <property type="match status" value="1"/>
</dbReference>
<dbReference type="PANTHER" id="PTHR43519:SF1">
    <property type="entry name" value="ATP-DEPENDENT RNA HELICASE HRPB"/>
    <property type="match status" value="1"/>
</dbReference>
<dbReference type="PANTHER" id="PTHR43519">
    <property type="entry name" value="ATP-DEPENDENT RNA HELICASE HRPB"/>
    <property type="match status" value="1"/>
</dbReference>
<evidence type="ECO:0000256" key="2">
    <source>
        <dbReference type="ARBA" id="ARBA00022801"/>
    </source>
</evidence>
<comment type="caution">
    <text evidence="8">The sequence shown here is derived from an EMBL/GenBank/DDBJ whole genome shotgun (WGS) entry which is preliminary data.</text>
</comment>
<organism evidence="8 9">
    <name type="scientific">Gleimia europaea ACS-120-V-Col10b</name>
    <dbReference type="NCBI Taxonomy" id="883069"/>
    <lineage>
        <taxon>Bacteria</taxon>
        <taxon>Bacillati</taxon>
        <taxon>Actinomycetota</taxon>
        <taxon>Actinomycetes</taxon>
        <taxon>Actinomycetales</taxon>
        <taxon>Actinomycetaceae</taxon>
        <taxon>Gleimia</taxon>
    </lineage>
</organism>
<dbReference type="EMBL" id="AGWN01000005">
    <property type="protein sequence ID" value="EPD29332.1"/>
    <property type="molecule type" value="Genomic_DNA"/>
</dbReference>
<dbReference type="InterPro" id="IPR048333">
    <property type="entry name" value="HA2_WH"/>
</dbReference>
<evidence type="ECO:0000256" key="4">
    <source>
        <dbReference type="ARBA" id="ARBA00022840"/>
    </source>
</evidence>
<dbReference type="GO" id="GO:0004386">
    <property type="term" value="F:helicase activity"/>
    <property type="evidence" value="ECO:0007669"/>
    <property type="project" value="UniProtKB-KW"/>
</dbReference>